<organism evidence="1 2">
    <name type="scientific">Bacillus thuringiensis HD-789</name>
    <dbReference type="NCBI Taxonomy" id="1217737"/>
    <lineage>
        <taxon>Bacteria</taxon>
        <taxon>Bacillati</taxon>
        <taxon>Bacillota</taxon>
        <taxon>Bacilli</taxon>
        <taxon>Bacillales</taxon>
        <taxon>Bacillaceae</taxon>
        <taxon>Bacillus</taxon>
        <taxon>Bacillus cereus group</taxon>
    </lineage>
</organism>
<dbReference type="EMBL" id="CP003763">
    <property type="protein sequence ID" value="AFQ25798.1"/>
    <property type="molecule type" value="Genomic_DNA"/>
</dbReference>
<dbReference type="RefSeq" id="WP_000359324.1">
    <property type="nucleotide sequence ID" value="NC_018508.1"/>
</dbReference>
<dbReference type="KEGG" id="btn:BTF1_07935"/>
<protein>
    <submittedName>
        <fullName evidence="1">Uncharacterized protein</fullName>
    </submittedName>
</protein>
<gene>
    <name evidence="1" type="ORF">BTF1_07935</name>
</gene>
<reference evidence="1 2" key="1">
    <citation type="journal article" date="2013" name="Genome Announc.">
        <title>Complete Genome Sequence of Bacillus thuringiensis Serovar Israelensis Strain HD-789.</title>
        <authorList>
            <person name="Doggett N.A."/>
            <person name="Stubben C.J."/>
            <person name="Chertkov O."/>
            <person name="Bruce D.C."/>
            <person name="Detter J.C."/>
            <person name="Johnson S.L."/>
            <person name="Han C.S."/>
        </authorList>
    </citation>
    <scope>NUCLEOTIDE SEQUENCE [LARGE SCALE GENOMIC DNA]</scope>
    <source>
        <strain evidence="1 2">HD-789</strain>
    </source>
</reference>
<evidence type="ECO:0000313" key="2">
    <source>
        <dbReference type="Proteomes" id="UP000005257"/>
    </source>
</evidence>
<accession>A0A9W3JQA7</accession>
<dbReference type="Proteomes" id="UP000005257">
    <property type="component" value="Chromosome"/>
</dbReference>
<name>A0A9W3JQA7_BACTU</name>
<evidence type="ECO:0000313" key="1">
    <source>
        <dbReference type="EMBL" id="AFQ25798.1"/>
    </source>
</evidence>
<dbReference type="AlphaFoldDB" id="A0A9W3JQA7"/>
<proteinExistence type="predicted"/>
<sequence>MDKLHVLYTVKVKFKGEEAGEKVLKRKHLSKCAKGKVSDQLQFVYDFYSQLYNTNYTEMVGLDMKFISVAEYDELYQEVYE</sequence>